<dbReference type="InterPro" id="IPR050557">
    <property type="entry name" value="RTX_toxin/Mannuronan_C5-epim"/>
</dbReference>
<evidence type="ECO:0000313" key="5">
    <source>
        <dbReference type="Proteomes" id="UP001143372"/>
    </source>
</evidence>
<dbReference type="PANTHER" id="PTHR38340:SF1">
    <property type="entry name" value="S-LAYER PROTEIN"/>
    <property type="match status" value="1"/>
</dbReference>
<dbReference type="InterPro" id="IPR011049">
    <property type="entry name" value="Serralysin-like_metalloprot_C"/>
</dbReference>
<dbReference type="Pfam" id="PF00353">
    <property type="entry name" value="HemolysinCabind"/>
    <property type="match status" value="6"/>
</dbReference>
<evidence type="ECO:0000256" key="3">
    <source>
        <dbReference type="SAM" id="MobiDB-lite"/>
    </source>
</evidence>
<dbReference type="SUPFAM" id="SSF51120">
    <property type="entry name" value="beta-Roll"/>
    <property type="match status" value="4"/>
</dbReference>
<comment type="subcellular location">
    <subcellularLocation>
        <location evidence="1">Secreted</location>
    </subcellularLocation>
</comment>
<reference evidence="4" key="2">
    <citation type="submission" date="2023-01" db="EMBL/GenBank/DDBJ databases">
        <authorList>
            <person name="Sun Q."/>
            <person name="Evtushenko L."/>
        </authorList>
    </citation>
    <scope>NUCLEOTIDE SEQUENCE</scope>
    <source>
        <strain evidence="4">VKM B-2347</strain>
    </source>
</reference>
<evidence type="ECO:0000256" key="2">
    <source>
        <dbReference type="ARBA" id="ARBA00022525"/>
    </source>
</evidence>
<dbReference type="PRINTS" id="PR00313">
    <property type="entry name" value="CABNDNGRPT"/>
</dbReference>
<dbReference type="GO" id="GO:0005509">
    <property type="term" value="F:calcium ion binding"/>
    <property type="evidence" value="ECO:0007669"/>
    <property type="project" value="InterPro"/>
</dbReference>
<name>A0A9W6MU99_9HYPH</name>
<organism evidence="4 5">
    <name type="scientific">Hansschlegelia plantiphila</name>
    <dbReference type="NCBI Taxonomy" id="374655"/>
    <lineage>
        <taxon>Bacteria</taxon>
        <taxon>Pseudomonadati</taxon>
        <taxon>Pseudomonadota</taxon>
        <taxon>Alphaproteobacteria</taxon>
        <taxon>Hyphomicrobiales</taxon>
        <taxon>Methylopilaceae</taxon>
        <taxon>Hansschlegelia</taxon>
    </lineage>
</organism>
<dbReference type="InterPro" id="IPR001343">
    <property type="entry name" value="Hemolysn_Ca-bd"/>
</dbReference>
<evidence type="ECO:0008006" key="6">
    <source>
        <dbReference type="Google" id="ProtNLM"/>
    </source>
</evidence>
<evidence type="ECO:0000256" key="1">
    <source>
        <dbReference type="ARBA" id="ARBA00004613"/>
    </source>
</evidence>
<dbReference type="Proteomes" id="UP001143372">
    <property type="component" value="Unassembled WGS sequence"/>
</dbReference>
<proteinExistence type="predicted"/>
<dbReference type="EMBL" id="BSFI01000001">
    <property type="protein sequence ID" value="GLK66445.1"/>
    <property type="molecule type" value="Genomic_DNA"/>
</dbReference>
<sequence length="732" mass="73006">MALLDLDLGGLLDDLEDTINGVLGGDLGAVVTEIAPGNLINDLGDTLSNALGGEPTGLLSGLLDANLIDVGQLQSLLDGGPGGTLDLGALGDLVSGDTGLLGGVLDLVFDTDLLGHTVIDQAALQDLSAADLADVVTYVTNVVGAVLSTPSEGLDVDNVLTTVLTGDDDVTGTERDNTLRGGAGNDEIHGMGGDDAMSGGAGQDTLDGGAGADTMSGGSGDDIYYVDNAGDQVREANEQGVDTVNSSVAFSLAGQYIENLTLTGSANIAGTGNSLDNVITGNAGNNVLDGATGADTMAGGAGNDTYYADNAGDRVIEAGDAGTDKVISSVSFSLTGQYVENLNLTGSADINGTGNSLDNVITGNAGDNVLDGFTGADQMSGGAGDDTYYVDNAGDRAFEAKNGGFDQVISSVSYALSAQYVENLSLTGSGDIDGLGNSLDNVISGTTGDNVINGWTGADTMTGLAGNDTYYVDNASDVVIEANRGGTDTVNSSVSFSLAGQYVENLNLTGSDDIDGAGNSLDNVITGNAGDNAIDGGFGADTMSGGAGDDTYYVQNTGDTAVEGRGGGVDTVNSTVSYALTGQYVENLNLTGSGNTNALGNSLDNTIVGNSGKNVIDGSSGSDVLTGGAGRDTFVFDTKLGASNVDHITDFSVADDTIRLDHTVFAGLTTGGLSADAFTAGAAAHDASDRIIYNSSTGALLFDRDGTGSASAVQFATLGDHLALTNADFTVV</sequence>
<evidence type="ECO:0000313" key="4">
    <source>
        <dbReference type="EMBL" id="GLK66445.1"/>
    </source>
</evidence>
<dbReference type="Gene3D" id="2.150.10.10">
    <property type="entry name" value="Serralysin-like metalloprotease, C-terminal"/>
    <property type="match status" value="3"/>
</dbReference>
<keyword evidence="5" id="KW-1185">Reference proteome</keyword>
<gene>
    <name evidence="4" type="ORF">GCM10008179_00830</name>
</gene>
<protein>
    <recommendedName>
        <fullName evidence="6">Calcium-binding protein</fullName>
    </recommendedName>
</protein>
<reference evidence="4" key="1">
    <citation type="journal article" date="2014" name="Int. J. Syst. Evol. Microbiol.">
        <title>Complete genome sequence of Corynebacterium casei LMG S-19264T (=DSM 44701T), isolated from a smear-ripened cheese.</title>
        <authorList>
            <consortium name="US DOE Joint Genome Institute (JGI-PGF)"/>
            <person name="Walter F."/>
            <person name="Albersmeier A."/>
            <person name="Kalinowski J."/>
            <person name="Ruckert C."/>
        </authorList>
    </citation>
    <scope>NUCLEOTIDE SEQUENCE</scope>
    <source>
        <strain evidence="4">VKM B-2347</strain>
    </source>
</reference>
<dbReference type="GO" id="GO:0005576">
    <property type="term" value="C:extracellular region"/>
    <property type="evidence" value="ECO:0007669"/>
    <property type="project" value="UniProtKB-SubCell"/>
</dbReference>
<feature type="region of interest" description="Disordered" evidence="3">
    <location>
        <begin position="167"/>
        <end position="213"/>
    </location>
</feature>
<dbReference type="PANTHER" id="PTHR38340">
    <property type="entry name" value="S-LAYER PROTEIN"/>
    <property type="match status" value="1"/>
</dbReference>
<keyword evidence="2" id="KW-0964">Secreted</keyword>
<accession>A0A9W6MU99</accession>
<dbReference type="RefSeq" id="WP_271166711.1">
    <property type="nucleotide sequence ID" value="NZ_BSFI01000001.1"/>
</dbReference>
<dbReference type="AlphaFoldDB" id="A0A9W6MU99"/>
<comment type="caution">
    <text evidence="4">The sequence shown here is derived from an EMBL/GenBank/DDBJ whole genome shotgun (WGS) entry which is preliminary data.</text>
</comment>